<dbReference type="HOGENOM" id="CLU_1845127_0_0_1"/>
<dbReference type="EMBL" id="KN846954">
    <property type="protein sequence ID" value="KIV77141.1"/>
    <property type="molecule type" value="Genomic_DNA"/>
</dbReference>
<evidence type="ECO:0000313" key="1">
    <source>
        <dbReference type="EMBL" id="KIV77141.1"/>
    </source>
</evidence>
<evidence type="ECO:0000313" key="2">
    <source>
        <dbReference type="Proteomes" id="UP000053599"/>
    </source>
</evidence>
<gene>
    <name evidence="1" type="ORF">PV11_08963</name>
</gene>
<reference evidence="1 2" key="1">
    <citation type="submission" date="2015-01" db="EMBL/GenBank/DDBJ databases">
        <title>The Genome Sequence of Exophiala sideris CBS121828.</title>
        <authorList>
            <consortium name="The Broad Institute Genomics Platform"/>
            <person name="Cuomo C."/>
            <person name="de Hoog S."/>
            <person name="Gorbushina A."/>
            <person name="Stielow B."/>
            <person name="Teixiera M."/>
            <person name="Abouelleil A."/>
            <person name="Chapman S.B."/>
            <person name="Priest M."/>
            <person name="Young S.K."/>
            <person name="Wortman J."/>
            <person name="Nusbaum C."/>
            <person name="Birren B."/>
        </authorList>
    </citation>
    <scope>NUCLEOTIDE SEQUENCE [LARGE SCALE GENOMIC DNA]</scope>
    <source>
        <strain evidence="1 2">CBS 121828</strain>
    </source>
</reference>
<sequence length="139" mass="16114">MPRHTEETSTIRPSDGHMMRPRIVQDMQRYRVTAQVKKYHEVQIDSIARCRNIRYLVIGFGALLDLPNGLSDVGRLSMPYTEAARAIMHNAHFESRDMCRNALQVSLRRELLSALSFDHCSTRLTSKRTFAAKFRYQSI</sequence>
<dbReference type="Proteomes" id="UP000053599">
    <property type="component" value="Unassembled WGS sequence"/>
</dbReference>
<dbReference type="AlphaFoldDB" id="A0A0D1WPX7"/>
<name>A0A0D1WPX7_9EURO</name>
<organism evidence="1 2">
    <name type="scientific">Exophiala sideris</name>
    <dbReference type="NCBI Taxonomy" id="1016849"/>
    <lineage>
        <taxon>Eukaryota</taxon>
        <taxon>Fungi</taxon>
        <taxon>Dikarya</taxon>
        <taxon>Ascomycota</taxon>
        <taxon>Pezizomycotina</taxon>
        <taxon>Eurotiomycetes</taxon>
        <taxon>Chaetothyriomycetidae</taxon>
        <taxon>Chaetothyriales</taxon>
        <taxon>Herpotrichiellaceae</taxon>
        <taxon>Exophiala</taxon>
    </lineage>
</organism>
<proteinExistence type="predicted"/>
<protein>
    <submittedName>
        <fullName evidence="1">Uncharacterized protein</fullName>
    </submittedName>
</protein>
<accession>A0A0D1WPX7</accession>